<sequence>MRLPCCCGRWRRAVACRTMSHTMWSLLSWPGKVSWRRRQSWLIECGCPRKHHHSLITHLSLGCLQRAMSKMLKLCSWRWRMKVLCLHW</sequence>
<accession>A0A0A9E8W7</accession>
<proteinExistence type="predicted"/>
<dbReference type="AlphaFoldDB" id="A0A0A9E8W7"/>
<evidence type="ECO:0000313" key="1">
    <source>
        <dbReference type="EMBL" id="JAD96496.1"/>
    </source>
</evidence>
<organism evidence="1">
    <name type="scientific">Arundo donax</name>
    <name type="common">Giant reed</name>
    <name type="synonym">Donax arundinaceus</name>
    <dbReference type="NCBI Taxonomy" id="35708"/>
    <lineage>
        <taxon>Eukaryota</taxon>
        <taxon>Viridiplantae</taxon>
        <taxon>Streptophyta</taxon>
        <taxon>Embryophyta</taxon>
        <taxon>Tracheophyta</taxon>
        <taxon>Spermatophyta</taxon>
        <taxon>Magnoliopsida</taxon>
        <taxon>Liliopsida</taxon>
        <taxon>Poales</taxon>
        <taxon>Poaceae</taxon>
        <taxon>PACMAD clade</taxon>
        <taxon>Arundinoideae</taxon>
        <taxon>Arundineae</taxon>
        <taxon>Arundo</taxon>
    </lineage>
</organism>
<reference evidence="1" key="1">
    <citation type="submission" date="2014-09" db="EMBL/GenBank/DDBJ databases">
        <authorList>
            <person name="Magalhaes I.L.F."/>
            <person name="Oliveira U."/>
            <person name="Santos F.R."/>
            <person name="Vidigal T.H.D.A."/>
            <person name="Brescovit A.D."/>
            <person name="Santos A.J."/>
        </authorList>
    </citation>
    <scope>NUCLEOTIDE SEQUENCE</scope>
    <source>
        <tissue evidence="1">Shoot tissue taken approximately 20 cm above the soil surface</tissue>
    </source>
</reference>
<name>A0A0A9E8W7_ARUDO</name>
<reference evidence="1" key="2">
    <citation type="journal article" date="2015" name="Data Brief">
        <title>Shoot transcriptome of the giant reed, Arundo donax.</title>
        <authorList>
            <person name="Barrero R.A."/>
            <person name="Guerrero F.D."/>
            <person name="Moolhuijzen P."/>
            <person name="Goolsby J.A."/>
            <person name="Tidwell J."/>
            <person name="Bellgard S.E."/>
            <person name="Bellgard M.I."/>
        </authorList>
    </citation>
    <scope>NUCLEOTIDE SEQUENCE</scope>
    <source>
        <tissue evidence="1">Shoot tissue taken approximately 20 cm above the soil surface</tissue>
    </source>
</reference>
<dbReference type="EMBL" id="GBRH01201399">
    <property type="protein sequence ID" value="JAD96496.1"/>
    <property type="molecule type" value="Transcribed_RNA"/>
</dbReference>
<protein>
    <submittedName>
        <fullName evidence="1">Uncharacterized protein</fullName>
    </submittedName>
</protein>